<keyword evidence="6" id="KW-1185">Reference proteome</keyword>
<name>A0ABW3FKA0_9PSEU</name>
<dbReference type="PANTHER" id="PTHR41251">
    <property type="entry name" value="NON-HOMOLOGOUS END JOINING PROTEIN KU"/>
    <property type="match status" value="1"/>
</dbReference>
<keyword evidence="3" id="KW-0227">DNA damage</keyword>
<dbReference type="RefSeq" id="WP_263250728.1">
    <property type="nucleotide sequence ID" value="NZ_BAABLT010000033.1"/>
</dbReference>
<keyword evidence="3" id="KW-0234">DNA repair</keyword>
<evidence type="ECO:0000313" key="6">
    <source>
        <dbReference type="Proteomes" id="UP001597018"/>
    </source>
</evidence>
<proteinExistence type="inferred from homology"/>
<dbReference type="Proteomes" id="UP001597018">
    <property type="component" value="Unassembled WGS sequence"/>
</dbReference>
<accession>A0ABW3FKA0</accession>
<dbReference type="PANTHER" id="PTHR41251:SF1">
    <property type="entry name" value="NON-HOMOLOGOUS END JOINING PROTEIN KU"/>
    <property type="match status" value="1"/>
</dbReference>
<dbReference type="SMART" id="SM00559">
    <property type="entry name" value="Ku78"/>
    <property type="match status" value="1"/>
</dbReference>
<dbReference type="SUPFAM" id="SSF100939">
    <property type="entry name" value="SPOC domain-like"/>
    <property type="match status" value="1"/>
</dbReference>
<evidence type="ECO:0000256" key="1">
    <source>
        <dbReference type="ARBA" id="ARBA00023125"/>
    </source>
</evidence>
<dbReference type="InterPro" id="IPR006164">
    <property type="entry name" value="DNA_bd_Ku70/Ku80"/>
</dbReference>
<evidence type="ECO:0000259" key="4">
    <source>
        <dbReference type="SMART" id="SM00559"/>
    </source>
</evidence>
<reference evidence="6" key="1">
    <citation type="journal article" date="2019" name="Int. J. Syst. Evol. Microbiol.">
        <title>The Global Catalogue of Microorganisms (GCM) 10K type strain sequencing project: providing services to taxonomists for standard genome sequencing and annotation.</title>
        <authorList>
            <consortium name="The Broad Institute Genomics Platform"/>
            <consortium name="The Broad Institute Genome Sequencing Center for Infectious Disease"/>
            <person name="Wu L."/>
            <person name="Ma J."/>
        </authorList>
    </citation>
    <scope>NUCLEOTIDE SEQUENCE [LARGE SCALE GENOMIC DNA]</scope>
    <source>
        <strain evidence="6">CCUG 56401</strain>
    </source>
</reference>
<keyword evidence="1 3" id="KW-0238">DNA-binding</keyword>
<dbReference type="NCBIfam" id="TIGR02772">
    <property type="entry name" value="Ku_bact"/>
    <property type="match status" value="1"/>
</dbReference>
<comment type="similarity">
    <text evidence="3">Belongs to the prokaryotic Ku family.</text>
</comment>
<dbReference type="HAMAP" id="MF_01875">
    <property type="entry name" value="Prokaryotic_Ku"/>
    <property type="match status" value="1"/>
</dbReference>
<comment type="caution">
    <text evidence="5">The sequence shown here is derived from an EMBL/GenBank/DDBJ whole genome shotgun (WGS) entry which is preliminary data.</text>
</comment>
<evidence type="ECO:0000256" key="3">
    <source>
        <dbReference type="HAMAP-Rule" id="MF_01875"/>
    </source>
</evidence>
<protein>
    <recommendedName>
        <fullName evidence="3">Non-homologous end joining protein Ku</fullName>
    </recommendedName>
</protein>
<dbReference type="Gene3D" id="2.40.290.10">
    <property type="match status" value="1"/>
</dbReference>
<keyword evidence="2 3" id="KW-0233">DNA recombination</keyword>
<dbReference type="EMBL" id="JBHTIW010000002">
    <property type="protein sequence ID" value="MFD0918916.1"/>
    <property type="molecule type" value="Genomic_DNA"/>
</dbReference>
<gene>
    <name evidence="3" type="primary">ku</name>
    <name evidence="5" type="ORF">ACFQ16_04090</name>
</gene>
<dbReference type="Pfam" id="PF02735">
    <property type="entry name" value="Ku"/>
    <property type="match status" value="1"/>
</dbReference>
<comment type="subunit">
    <text evidence="3">Homodimer. Interacts with LigD.</text>
</comment>
<comment type="function">
    <text evidence="3">With LigD forms a non-homologous end joining (NHEJ) DNA repair enzyme, which repairs dsDNA breaks with reduced fidelity. Binds linear dsDNA with 5'- and 3'- overhangs but not closed circular dsDNA nor ssDNA. Recruits and stimulates the ligase activity of LigD.</text>
</comment>
<organism evidence="5 6">
    <name type="scientific">Saccharopolyspora rosea</name>
    <dbReference type="NCBI Taxonomy" id="524884"/>
    <lineage>
        <taxon>Bacteria</taxon>
        <taxon>Bacillati</taxon>
        <taxon>Actinomycetota</taxon>
        <taxon>Actinomycetes</taxon>
        <taxon>Pseudonocardiales</taxon>
        <taxon>Pseudonocardiaceae</taxon>
        <taxon>Saccharopolyspora</taxon>
    </lineage>
</organism>
<dbReference type="PIRSF" id="PIRSF006493">
    <property type="entry name" value="Prok_Ku"/>
    <property type="match status" value="1"/>
</dbReference>
<feature type="domain" description="Ku" evidence="4">
    <location>
        <begin position="51"/>
        <end position="180"/>
    </location>
</feature>
<evidence type="ECO:0000256" key="2">
    <source>
        <dbReference type="ARBA" id="ARBA00023172"/>
    </source>
</evidence>
<sequence>MQAIWHGQIAFGLVSIPIRVYAATESRTISFRQVHIPDYGRIRHDRRCEIDNQVVPWAEVGRGYETPDGRVVLITDADLDHLPLPTARTIEVHHFVPEDSLDPLLFHRSYYLDPSDRGVRPYVLLRNALEKSGRVAIAKTALRKRESLALIRVAGDVLVLTTLLWHDEVRRPDFAFLSQEEPQLRPEDEQMADMLLDALSISAVDLSEYRDTYREALEELIDAKLAHEPAPEVPQPRVVQDLSEALRESIAHVRRPG</sequence>
<dbReference type="InterPro" id="IPR009187">
    <property type="entry name" value="Prok_Ku"/>
</dbReference>
<dbReference type="InterPro" id="IPR016194">
    <property type="entry name" value="SPOC-like_C_dom_sf"/>
</dbReference>
<dbReference type="CDD" id="cd00789">
    <property type="entry name" value="KU_like"/>
    <property type="match status" value="1"/>
</dbReference>
<evidence type="ECO:0000313" key="5">
    <source>
        <dbReference type="EMBL" id="MFD0918916.1"/>
    </source>
</evidence>